<dbReference type="InterPro" id="IPR057191">
    <property type="entry name" value="DUF7869"/>
</dbReference>
<dbReference type="EMBL" id="KI669566">
    <property type="protein sequence ID" value="ETN18239.1"/>
    <property type="molecule type" value="Genomic_DNA"/>
</dbReference>
<sequence length="453" mass="50578">MDMSPATSSTPAPPTSSHTSPSVSSEQGVALSGERRLLGLLRPDPEGHNDIGFPALDIKHDRPGEEAERSDFVGDANEAVRGTGKRHVLENDLDVREHRPSTFRKVLQQYCPTIRIRSPRSNVCGLCAILHTRMRSCITAELTEELGVHTEAAKKMRLEYKKDLASVSEDHAVSVMDFSQNLTLPSVASTPSQWYFLSLVNVHVFGIYYANKGQQYNYVYEESVAGKGTDEVNSMLYHFIQRIVLTNGHRKLAIYADNCGGQNKNNFVVKMLLALAQTGELDVVELKFFVKGHTKNAVDRGFGLMRKKIAKEDVWTADQLLEVINDSSSSSALVHIPKENTMMKLFRTPVKEAYKNLGVQRYQIFTMSEKKPGVVSCRTNAAKVRSLLAAYLEPLQPPPPNFEKKQQMYNKGRPYAPSEIASDPLYAAPTDKEERHAKEAKQARHSASAKEKK</sequence>
<organism evidence="3 4">
    <name type="scientific">Phytophthora nicotianae (strain INRA-310)</name>
    <name type="common">Phytophthora parasitica</name>
    <dbReference type="NCBI Taxonomy" id="761204"/>
    <lineage>
        <taxon>Eukaryota</taxon>
        <taxon>Sar</taxon>
        <taxon>Stramenopiles</taxon>
        <taxon>Oomycota</taxon>
        <taxon>Peronosporomycetes</taxon>
        <taxon>Peronosporales</taxon>
        <taxon>Peronosporaceae</taxon>
        <taxon>Phytophthora</taxon>
    </lineage>
</organism>
<dbReference type="RefSeq" id="XP_008895937.1">
    <property type="nucleotide sequence ID" value="XM_008897689.1"/>
</dbReference>
<dbReference type="STRING" id="761204.W2R0H8"/>
<dbReference type="AlphaFoldDB" id="W2R0H8"/>
<feature type="compositionally biased region" description="Basic and acidic residues" evidence="1">
    <location>
        <begin position="33"/>
        <end position="49"/>
    </location>
</feature>
<feature type="region of interest" description="Disordered" evidence="1">
    <location>
        <begin position="395"/>
        <end position="453"/>
    </location>
</feature>
<proteinExistence type="predicted"/>
<feature type="domain" description="DUF7869" evidence="2">
    <location>
        <begin position="199"/>
        <end position="337"/>
    </location>
</feature>
<feature type="region of interest" description="Disordered" evidence="1">
    <location>
        <begin position="1"/>
        <end position="71"/>
    </location>
</feature>
<evidence type="ECO:0000259" key="2">
    <source>
        <dbReference type="Pfam" id="PF25273"/>
    </source>
</evidence>
<dbReference type="Pfam" id="PF25273">
    <property type="entry name" value="DUF7869"/>
    <property type="match status" value="1"/>
</dbReference>
<name>W2R0H8_PHYN3</name>
<feature type="compositionally biased region" description="Low complexity" evidence="1">
    <location>
        <begin position="1"/>
        <end position="25"/>
    </location>
</feature>
<dbReference type="Proteomes" id="UP000018817">
    <property type="component" value="Unassembled WGS sequence"/>
</dbReference>
<dbReference type="PANTHER" id="PTHR34415:SF1">
    <property type="entry name" value="INTEGRASE CATALYTIC DOMAIN-CONTAINING PROTEIN"/>
    <property type="match status" value="1"/>
</dbReference>
<evidence type="ECO:0000313" key="3">
    <source>
        <dbReference type="EMBL" id="ETN18239.1"/>
    </source>
</evidence>
<dbReference type="PANTHER" id="PTHR34415">
    <property type="entry name" value="INTEGRASE CATALYTIC DOMAIN-CONTAINING PROTEIN"/>
    <property type="match status" value="1"/>
</dbReference>
<feature type="compositionally biased region" description="Basic and acidic residues" evidence="1">
    <location>
        <begin position="430"/>
        <end position="453"/>
    </location>
</feature>
<dbReference type="VEuPathDB" id="FungiDB:PPTG_03902"/>
<feature type="compositionally biased region" description="Basic and acidic residues" evidence="1">
    <location>
        <begin position="57"/>
        <end position="71"/>
    </location>
</feature>
<accession>W2R0H8</accession>
<gene>
    <name evidence="3" type="ORF">PPTG_03902</name>
</gene>
<evidence type="ECO:0000256" key="1">
    <source>
        <dbReference type="SAM" id="MobiDB-lite"/>
    </source>
</evidence>
<reference evidence="3 4" key="2">
    <citation type="submission" date="2013-11" db="EMBL/GenBank/DDBJ databases">
        <title>The Genome Sequence of Phytophthora parasitica INRA-310.</title>
        <authorList>
            <consortium name="The Broad Institute Genomics Platform"/>
            <person name="Russ C."/>
            <person name="Tyler B."/>
            <person name="Panabieres F."/>
            <person name="Shan W."/>
            <person name="Tripathy S."/>
            <person name="Grunwald N."/>
            <person name="Machado M."/>
            <person name="Johnson C.S."/>
            <person name="Arredondo F."/>
            <person name="Hong C."/>
            <person name="Coffey M."/>
            <person name="Young S.K."/>
            <person name="Zeng Q."/>
            <person name="Gargeya S."/>
            <person name="Fitzgerald M."/>
            <person name="Abouelleil A."/>
            <person name="Alvarado L."/>
            <person name="Chapman S.B."/>
            <person name="Gainer-Dewar J."/>
            <person name="Goldberg J."/>
            <person name="Griggs A."/>
            <person name="Gujja S."/>
            <person name="Hansen M."/>
            <person name="Howarth C."/>
            <person name="Imamovic A."/>
            <person name="Ireland A."/>
            <person name="Larimer J."/>
            <person name="McCowan C."/>
            <person name="Murphy C."/>
            <person name="Pearson M."/>
            <person name="Poon T.W."/>
            <person name="Priest M."/>
            <person name="Roberts A."/>
            <person name="Saif S."/>
            <person name="Shea T."/>
            <person name="Sykes S."/>
            <person name="Wortman J."/>
            <person name="Nusbaum C."/>
            <person name="Birren B."/>
        </authorList>
    </citation>
    <scope>NUCLEOTIDE SEQUENCE [LARGE SCALE GENOMIC DNA]</scope>
    <source>
        <strain evidence="3 4">INRA-310</strain>
    </source>
</reference>
<reference evidence="4" key="1">
    <citation type="submission" date="2011-12" db="EMBL/GenBank/DDBJ databases">
        <authorList>
            <consortium name="The Broad Institute Genome Sequencing Platform"/>
            <person name="Russ C."/>
            <person name="Tyler B."/>
            <person name="Panabieres F."/>
            <person name="Shan W."/>
            <person name="Tripathy S."/>
            <person name="Grunwald N."/>
            <person name="Machado M."/>
            <person name="Young S.K."/>
            <person name="Zeng Q."/>
            <person name="Gargeya S."/>
            <person name="Fitzgerald M."/>
            <person name="Haas B."/>
            <person name="Abouelleil A."/>
            <person name="Alvarado L."/>
            <person name="Arachchi H.M."/>
            <person name="Berlin A."/>
            <person name="Chapman S.B."/>
            <person name="Gearin G."/>
            <person name="Goldberg J."/>
            <person name="Griggs A."/>
            <person name="Gujja S."/>
            <person name="Hansen M."/>
            <person name="Heiman D."/>
            <person name="Howarth C."/>
            <person name="Larimer J."/>
            <person name="Lui A."/>
            <person name="MacDonald P.J.P."/>
            <person name="McCowen C."/>
            <person name="Montmayeur A."/>
            <person name="Murphy C."/>
            <person name="Neiman D."/>
            <person name="Pearson M."/>
            <person name="Priest M."/>
            <person name="Roberts A."/>
            <person name="Saif S."/>
            <person name="Shea T."/>
            <person name="Sisk P."/>
            <person name="Stolte C."/>
            <person name="Sykes S."/>
            <person name="Wortman J."/>
            <person name="Nusbaum C."/>
            <person name="Birren B."/>
        </authorList>
    </citation>
    <scope>NUCLEOTIDE SEQUENCE [LARGE SCALE GENOMIC DNA]</scope>
    <source>
        <strain evidence="4">INRA-310</strain>
    </source>
</reference>
<evidence type="ECO:0000313" key="4">
    <source>
        <dbReference type="Proteomes" id="UP000018817"/>
    </source>
</evidence>
<protein>
    <recommendedName>
        <fullName evidence="2">DUF7869 domain-containing protein</fullName>
    </recommendedName>
</protein>
<dbReference type="GeneID" id="20174033"/>